<protein>
    <submittedName>
        <fullName evidence="2">Uncharacterized protein</fullName>
    </submittedName>
</protein>
<feature type="compositionally biased region" description="Low complexity" evidence="1">
    <location>
        <begin position="125"/>
        <end position="135"/>
    </location>
</feature>
<evidence type="ECO:0000256" key="1">
    <source>
        <dbReference type="SAM" id="MobiDB-lite"/>
    </source>
</evidence>
<feature type="compositionally biased region" description="Basic and acidic residues" evidence="1">
    <location>
        <begin position="145"/>
        <end position="156"/>
    </location>
</feature>
<comment type="caution">
    <text evidence="2">The sequence shown here is derived from an EMBL/GenBank/DDBJ whole genome shotgun (WGS) entry which is preliminary data.</text>
</comment>
<gene>
    <name evidence="2" type="ORF">GCM10010492_61860</name>
</gene>
<evidence type="ECO:0000313" key="2">
    <source>
        <dbReference type="EMBL" id="GAA0252903.1"/>
    </source>
</evidence>
<keyword evidence="3" id="KW-1185">Reference proteome</keyword>
<organism evidence="2 3">
    <name type="scientific">Saccharothrix mutabilis subsp. mutabilis</name>
    <dbReference type="NCBI Taxonomy" id="66855"/>
    <lineage>
        <taxon>Bacteria</taxon>
        <taxon>Bacillati</taxon>
        <taxon>Actinomycetota</taxon>
        <taxon>Actinomycetes</taxon>
        <taxon>Pseudonocardiales</taxon>
        <taxon>Pseudonocardiaceae</taxon>
        <taxon>Saccharothrix</taxon>
    </lineage>
</organism>
<feature type="region of interest" description="Disordered" evidence="1">
    <location>
        <begin position="95"/>
        <end position="163"/>
    </location>
</feature>
<proteinExistence type="predicted"/>
<accession>A0ABN0UJP3</accession>
<sequence>MENPWSTPAGRRAQELRTTALAAGSGEVAEFAREVVAGRASSRDLLFTSALSDRALQPVRDLVERWHRLPPADRARLEAEAANDTAARIAALNALPADALEPPPADALPADARSTDALEPPPAAQPHAAEQPPAAGRSSWPRAARRPDDTDPDEGRTFLSDAW</sequence>
<reference evidence="2 3" key="1">
    <citation type="journal article" date="2019" name="Int. J. Syst. Evol. Microbiol.">
        <title>The Global Catalogue of Microorganisms (GCM) 10K type strain sequencing project: providing services to taxonomists for standard genome sequencing and annotation.</title>
        <authorList>
            <consortium name="The Broad Institute Genomics Platform"/>
            <consortium name="The Broad Institute Genome Sequencing Center for Infectious Disease"/>
            <person name="Wu L."/>
            <person name="Ma J."/>
        </authorList>
    </citation>
    <scope>NUCLEOTIDE SEQUENCE [LARGE SCALE GENOMIC DNA]</scope>
    <source>
        <strain evidence="2 3">JCM 3380</strain>
    </source>
</reference>
<dbReference type="RefSeq" id="WP_343937554.1">
    <property type="nucleotide sequence ID" value="NZ_BAAABU010000021.1"/>
</dbReference>
<dbReference type="Proteomes" id="UP001500416">
    <property type="component" value="Unassembled WGS sequence"/>
</dbReference>
<evidence type="ECO:0000313" key="3">
    <source>
        <dbReference type="Proteomes" id="UP001500416"/>
    </source>
</evidence>
<name>A0ABN0UJP3_9PSEU</name>
<dbReference type="EMBL" id="BAAABU010000021">
    <property type="protein sequence ID" value="GAA0252903.1"/>
    <property type="molecule type" value="Genomic_DNA"/>
</dbReference>